<organism evidence="1 2">
    <name type="scientific">Cytophaga hutchinsonii (strain ATCC 33406 / DSM 1761 / CIP 103989 / NBRC 15051 / NCIMB 9469 / D465)</name>
    <dbReference type="NCBI Taxonomy" id="269798"/>
    <lineage>
        <taxon>Bacteria</taxon>
        <taxon>Pseudomonadati</taxon>
        <taxon>Bacteroidota</taxon>
        <taxon>Cytophagia</taxon>
        <taxon>Cytophagales</taxon>
        <taxon>Cytophagaceae</taxon>
        <taxon>Cytophaga</taxon>
    </lineage>
</organism>
<dbReference type="RefSeq" id="WP_011585249.1">
    <property type="nucleotide sequence ID" value="NC_008255.1"/>
</dbReference>
<accession>A0A6N4SRX9</accession>
<evidence type="ECO:0000313" key="2">
    <source>
        <dbReference type="Proteomes" id="UP000001822"/>
    </source>
</evidence>
<dbReference type="Proteomes" id="UP000001822">
    <property type="component" value="Chromosome"/>
</dbReference>
<sequence length="204" mass="23893">MKNHLQLFNEISTVDYLSEYLKKCFSQVFDQDVLHLSEDEIKMLAKALAGKHKIEEIPLSILKEYKRIDPPVSKCVSKVEFDGGGTYYVFIRYQIAHSVQNLTLLELYPKNFHKNIIDKRDSEITENHIEFHVNSNHCSENIPDHKKLLIVQKREEIIADIRIKVQGINEETGEFNNELEDKFVVFLTNMKNDLINKKNRFNGL</sequence>
<gene>
    <name evidence="1" type="ordered locus">CHU_1866</name>
</gene>
<name>A0A6N4SRX9_CYTH3</name>
<dbReference type="KEGG" id="chu:CHU_1866"/>
<reference evidence="1 2" key="1">
    <citation type="journal article" date="2007" name="Appl. Environ. Microbiol.">
        <title>Genome sequence of the cellulolytic gliding bacterium Cytophaga hutchinsonii.</title>
        <authorList>
            <person name="Xie G."/>
            <person name="Bruce D.C."/>
            <person name="Challacombe J.F."/>
            <person name="Chertkov O."/>
            <person name="Detter J.C."/>
            <person name="Gilna P."/>
            <person name="Han C.S."/>
            <person name="Lucas S."/>
            <person name="Misra M."/>
            <person name="Myers G.L."/>
            <person name="Richardson P."/>
            <person name="Tapia R."/>
            <person name="Thayer N."/>
            <person name="Thompson L.S."/>
            <person name="Brettin T.S."/>
            <person name="Henrissat B."/>
            <person name="Wilson D.B."/>
            <person name="McBride M.J."/>
        </authorList>
    </citation>
    <scope>NUCLEOTIDE SEQUENCE [LARGE SCALE GENOMIC DNA]</scope>
    <source>
        <strain evidence="2">ATCC 33406 / DSM 1761 / CIP 103989 / NBRC 15051 / NCIMB 9469 / D465</strain>
    </source>
</reference>
<protein>
    <submittedName>
        <fullName evidence="1">Uncharacterized protein</fullName>
    </submittedName>
</protein>
<evidence type="ECO:0000313" key="1">
    <source>
        <dbReference type="EMBL" id="ABG59132.1"/>
    </source>
</evidence>
<proteinExistence type="predicted"/>
<keyword evidence="2" id="KW-1185">Reference proteome</keyword>
<dbReference type="AlphaFoldDB" id="A0A6N4SRX9"/>
<dbReference type="EMBL" id="CP000383">
    <property type="protein sequence ID" value="ABG59132.1"/>
    <property type="molecule type" value="Genomic_DNA"/>
</dbReference>